<accession>A0A1Y6E850</accession>
<dbReference type="GO" id="GO:0005737">
    <property type="term" value="C:cytoplasm"/>
    <property type="evidence" value="ECO:0007669"/>
    <property type="project" value="UniProtKB-SubCell"/>
</dbReference>
<comment type="catalytic activity">
    <reaction evidence="6">
        <text>N(7)-methyl-GTP + H2O = N(7)-methyl-GMP + diphosphate + H(+)</text>
        <dbReference type="Rhea" id="RHEA:58744"/>
        <dbReference type="ChEBI" id="CHEBI:15377"/>
        <dbReference type="ChEBI" id="CHEBI:15378"/>
        <dbReference type="ChEBI" id="CHEBI:33019"/>
        <dbReference type="ChEBI" id="CHEBI:58285"/>
        <dbReference type="ChEBI" id="CHEBI:87133"/>
    </reaction>
</comment>
<dbReference type="PANTHER" id="PTHR43213:SF5">
    <property type="entry name" value="BIFUNCTIONAL DTTP_UTP PYROPHOSPHATASE_METHYLTRANSFERASE PROTEIN-RELATED"/>
    <property type="match status" value="1"/>
</dbReference>
<evidence type="ECO:0000313" key="10">
    <source>
        <dbReference type="EMBL" id="SMQ58807.1"/>
    </source>
</evidence>
<dbReference type="PIRSF" id="PIRSF006305">
    <property type="entry name" value="Maf"/>
    <property type="match status" value="1"/>
</dbReference>
<dbReference type="EMBL" id="FXWK01000001">
    <property type="protein sequence ID" value="SMQ58807.1"/>
    <property type="molecule type" value="Genomic_DNA"/>
</dbReference>
<evidence type="ECO:0000256" key="3">
    <source>
        <dbReference type="ARBA" id="ARBA00022490"/>
    </source>
</evidence>
<feature type="site" description="Important for substrate specificity" evidence="9">
    <location>
        <position position="163"/>
    </location>
</feature>
<dbReference type="Gene3D" id="3.90.950.10">
    <property type="match status" value="1"/>
</dbReference>
<reference evidence="11" key="1">
    <citation type="submission" date="2017-04" db="EMBL/GenBank/DDBJ databases">
        <authorList>
            <person name="Varghese N."/>
            <person name="Submissions S."/>
        </authorList>
    </citation>
    <scope>NUCLEOTIDE SEQUENCE [LARGE SCALE GENOMIC DNA]</scope>
</reference>
<evidence type="ECO:0000256" key="7">
    <source>
        <dbReference type="ARBA" id="ARBA00053369"/>
    </source>
</evidence>
<dbReference type="Pfam" id="PF02545">
    <property type="entry name" value="Maf"/>
    <property type="match status" value="1"/>
</dbReference>
<evidence type="ECO:0000256" key="8">
    <source>
        <dbReference type="ARBA" id="ARBA00060749"/>
    </source>
</evidence>
<comment type="caution">
    <text evidence="9">Lacks conserved residue(s) required for the propagation of feature annotation.</text>
</comment>
<dbReference type="FunFam" id="3.90.950.10:FF:000005">
    <property type="entry name" value="7-methyl-GTP pyrophosphatase"/>
    <property type="match status" value="1"/>
</dbReference>
<dbReference type="CDD" id="cd00555">
    <property type="entry name" value="Maf"/>
    <property type="match status" value="1"/>
</dbReference>
<dbReference type="EC" id="3.6.1.9" evidence="9"/>
<dbReference type="GO" id="GO:0009117">
    <property type="term" value="P:nucleotide metabolic process"/>
    <property type="evidence" value="ECO:0007669"/>
    <property type="project" value="UniProtKB-KW"/>
</dbReference>
<evidence type="ECO:0000256" key="2">
    <source>
        <dbReference type="ARBA" id="ARBA00004496"/>
    </source>
</evidence>
<dbReference type="AlphaFoldDB" id="A0A1Y6E850"/>
<dbReference type="GO" id="GO:0036221">
    <property type="term" value="F:UTP diphosphatase activity"/>
    <property type="evidence" value="ECO:0007669"/>
    <property type="project" value="RHEA"/>
</dbReference>
<feature type="site" description="Important for substrate specificity" evidence="9">
    <location>
        <position position="80"/>
    </location>
</feature>
<keyword evidence="4 9" id="KW-0378">Hydrolase</keyword>
<dbReference type="HAMAP" id="MF_00528">
    <property type="entry name" value="Maf"/>
    <property type="match status" value="1"/>
</dbReference>
<dbReference type="InterPro" id="IPR003697">
    <property type="entry name" value="Maf-like"/>
</dbReference>
<protein>
    <recommendedName>
        <fullName evidence="9">dTTP/UTP pyrophosphatase</fullName>
        <shortName evidence="9">dTTPase/UTPase</shortName>
        <ecNumber evidence="9">3.6.1.9</ecNumber>
    </recommendedName>
    <alternativeName>
        <fullName evidence="9">Nucleoside triphosphate pyrophosphatase</fullName>
    </alternativeName>
    <alternativeName>
        <fullName evidence="9">Nucleotide pyrophosphatase</fullName>
        <shortName evidence="9">Nucleotide PPase</shortName>
    </alternativeName>
</protein>
<name>A0A1Y6E850_9HYPH</name>
<keyword evidence="11" id="KW-1185">Reference proteome</keyword>
<dbReference type="InterPro" id="IPR029001">
    <property type="entry name" value="ITPase-like_fam"/>
</dbReference>
<evidence type="ECO:0000256" key="1">
    <source>
        <dbReference type="ARBA" id="ARBA00001968"/>
    </source>
</evidence>
<keyword evidence="5 9" id="KW-0546">Nucleotide metabolism</keyword>
<dbReference type="Proteomes" id="UP000194474">
    <property type="component" value="Unassembled WGS sequence"/>
</dbReference>
<keyword evidence="3 9" id="KW-0963">Cytoplasm</keyword>
<sequence length="212" mass="22956">MAGRPDLILASASPRRLALLNQIGIEPEHLVPAHVDETPEKGELPRKLAQRLADLKALTARHKADVAGFGSNSLVLAADTVVAVGRRVLPKAETMEEASDCLRLLSGRAHRVYTGMTLITPSGARRHRLVETRIRFKRLSNKEMEAYLASAEWRDKAGGYAIQGIAGSFVVKLVGSYSGVVGLPLNEVTQLLAGEGYPVHFNWLNQSSLTGV</sequence>
<dbReference type="NCBIfam" id="NF002401">
    <property type="entry name" value="PRK01441.1"/>
    <property type="match status" value="1"/>
</dbReference>
<dbReference type="RefSeq" id="WP_086468636.1">
    <property type="nucleotide sequence ID" value="NZ_FXWK01000001.1"/>
</dbReference>
<dbReference type="SUPFAM" id="SSF52972">
    <property type="entry name" value="ITPase-like"/>
    <property type="match status" value="1"/>
</dbReference>
<comment type="similarity">
    <text evidence="9">Belongs to the Maf family. YhdE subfamily.</text>
</comment>
<comment type="catalytic activity">
    <reaction evidence="9">
        <text>dTTP + H2O = dTMP + diphosphate + H(+)</text>
        <dbReference type="Rhea" id="RHEA:28534"/>
        <dbReference type="ChEBI" id="CHEBI:15377"/>
        <dbReference type="ChEBI" id="CHEBI:15378"/>
        <dbReference type="ChEBI" id="CHEBI:33019"/>
        <dbReference type="ChEBI" id="CHEBI:37568"/>
        <dbReference type="ChEBI" id="CHEBI:63528"/>
        <dbReference type="EC" id="3.6.1.9"/>
    </reaction>
</comment>
<comment type="similarity">
    <text evidence="8">Belongs to the Maf family. YceF subfamily.</text>
</comment>
<comment type="catalytic activity">
    <reaction evidence="9">
        <text>UTP + H2O = UMP + diphosphate + H(+)</text>
        <dbReference type="Rhea" id="RHEA:29395"/>
        <dbReference type="ChEBI" id="CHEBI:15377"/>
        <dbReference type="ChEBI" id="CHEBI:15378"/>
        <dbReference type="ChEBI" id="CHEBI:33019"/>
        <dbReference type="ChEBI" id="CHEBI:46398"/>
        <dbReference type="ChEBI" id="CHEBI:57865"/>
        <dbReference type="EC" id="3.6.1.9"/>
    </reaction>
</comment>
<evidence type="ECO:0000256" key="9">
    <source>
        <dbReference type="HAMAP-Rule" id="MF_00528"/>
    </source>
</evidence>
<feature type="active site" description="Proton acceptor" evidence="9">
    <location>
        <position position="79"/>
    </location>
</feature>
<evidence type="ECO:0000256" key="6">
    <source>
        <dbReference type="ARBA" id="ARBA00050213"/>
    </source>
</evidence>
<dbReference type="GO" id="GO:0036218">
    <property type="term" value="F:dTTP diphosphatase activity"/>
    <property type="evidence" value="ECO:0007669"/>
    <property type="project" value="RHEA"/>
</dbReference>
<dbReference type="OrthoDB" id="9807767at2"/>
<feature type="site" description="Important for substrate specificity" evidence="9">
    <location>
        <position position="15"/>
    </location>
</feature>
<gene>
    <name evidence="10" type="ORF">SAMN06295905_0136</name>
</gene>
<organism evidence="10 11">
    <name type="scientific">Devosia lucknowensis</name>
    <dbReference type="NCBI Taxonomy" id="1096929"/>
    <lineage>
        <taxon>Bacteria</taxon>
        <taxon>Pseudomonadati</taxon>
        <taxon>Pseudomonadota</taxon>
        <taxon>Alphaproteobacteria</taxon>
        <taxon>Hyphomicrobiales</taxon>
        <taxon>Devosiaceae</taxon>
        <taxon>Devosia</taxon>
    </lineage>
</organism>
<evidence type="ECO:0000256" key="4">
    <source>
        <dbReference type="ARBA" id="ARBA00022801"/>
    </source>
</evidence>
<comment type="function">
    <text evidence="7">Nucleoside triphosphate pyrophosphatase that hydrolyzes 7-methyl-GTP (m(7)GTP). May have a dual role in cell division arrest and in preventing the incorporation of modified nucleotides into cellular nucleic acids.</text>
</comment>
<evidence type="ECO:0000256" key="5">
    <source>
        <dbReference type="ARBA" id="ARBA00023080"/>
    </source>
</evidence>
<comment type="cofactor">
    <cofactor evidence="1 9">
        <name>a divalent metal cation</name>
        <dbReference type="ChEBI" id="CHEBI:60240"/>
    </cofactor>
</comment>
<dbReference type="NCBIfam" id="TIGR00172">
    <property type="entry name" value="maf"/>
    <property type="match status" value="1"/>
</dbReference>
<dbReference type="PANTHER" id="PTHR43213">
    <property type="entry name" value="BIFUNCTIONAL DTTP/UTP PYROPHOSPHATASE/METHYLTRANSFERASE PROTEIN-RELATED"/>
    <property type="match status" value="1"/>
</dbReference>
<proteinExistence type="inferred from homology"/>
<comment type="subcellular location">
    <subcellularLocation>
        <location evidence="2 9">Cytoplasm</location>
    </subcellularLocation>
</comment>
<comment type="function">
    <text evidence="9">Nucleoside triphosphate pyrophosphatase that hydrolyzes dTTP and UTP. May have a dual role in cell division arrest and in preventing the incorporation of modified nucleotides into cellular nucleic acids.</text>
</comment>
<evidence type="ECO:0000313" key="11">
    <source>
        <dbReference type="Proteomes" id="UP000194474"/>
    </source>
</evidence>